<proteinExistence type="predicted"/>
<sequence>MDYRGVGRSTFLECVAAQANTTGSPSGKDFDPSEVPACAHDVEYEYGDLAAFSVTSLATDLATFIPEHTNDADTIVYGTSYGTIFVERVMHLAPPKVTGYVLDGIAATSGAPANEFFYMSKRDVDFGIVGDRFLELCAQYATCSTYFNKPNTLPKTLQDLVSDFDKDPNSTCATLLQDVAKFGEILPSATWLDRYSAGIRSPQELRKLIPPVVYRMNRCEAKHADVLSQFILYFNAFVTASSQDDAFYSPLLFYLISYSEMWEHPQPSKAGMERTL</sequence>
<accession>G4ZDZ0</accession>
<reference evidence="1 2" key="1">
    <citation type="journal article" date="2006" name="Science">
        <title>Phytophthora genome sequences uncover evolutionary origins and mechanisms of pathogenesis.</title>
        <authorList>
            <person name="Tyler B.M."/>
            <person name="Tripathy S."/>
            <person name="Zhang X."/>
            <person name="Dehal P."/>
            <person name="Jiang R.H."/>
            <person name="Aerts A."/>
            <person name="Arredondo F.D."/>
            <person name="Baxter L."/>
            <person name="Bensasson D."/>
            <person name="Beynon J.L."/>
            <person name="Chapman J."/>
            <person name="Damasceno C.M."/>
            <person name="Dorrance A.E."/>
            <person name="Dou D."/>
            <person name="Dickerman A.W."/>
            <person name="Dubchak I.L."/>
            <person name="Garbelotto M."/>
            <person name="Gijzen M."/>
            <person name="Gordon S.G."/>
            <person name="Govers F."/>
            <person name="Grunwald N.J."/>
            <person name="Huang W."/>
            <person name="Ivors K.L."/>
            <person name="Jones R.W."/>
            <person name="Kamoun S."/>
            <person name="Krampis K."/>
            <person name="Lamour K.H."/>
            <person name="Lee M.K."/>
            <person name="McDonald W.H."/>
            <person name="Medina M."/>
            <person name="Meijer H.J."/>
            <person name="Nordberg E.K."/>
            <person name="Maclean D.J."/>
            <person name="Ospina-Giraldo M.D."/>
            <person name="Morris P.F."/>
            <person name="Phuntumart V."/>
            <person name="Putnam N.H."/>
            <person name="Rash S."/>
            <person name="Rose J.K."/>
            <person name="Sakihama Y."/>
            <person name="Salamov A.A."/>
            <person name="Savidor A."/>
            <person name="Scheuring C.F."/>
            <person name="Smith B.M."/>
            <person name="Sobral B.W."/>
            <person name="Terry A."/>
            <person name="Torto-Alalibo T.A."/>
            <person name="Win J."/>
            <person name="Xu Z."/>
            <person name="Zhang H."/>
            <person name="Grigoriev I.V."/>
            <person name="Rokhsar D.S."/>
            <person name="Boore J.L."/>
        </authorList>
    </citation>
    <scope>NUCLEOTIDE SEQUENCE [LARGE SCALE GENOMIC DNA]</scope>
    <source>
        <strain evidence="1 2">P6497</strain>
    </source>
</reference>
<dbReference type="KEGG" id="psoj:PHYSODRAFT_501154"/>
<dbReference type="GeneID" id="20657938"/>
<dbReference type="RefSeq" id="XP_009525573.1">
    <property type="nucleotide sequence ID" value="XM_009527278.1"/>
</dbReference>
<protein>
    <recommendedName>
        <fullName evidence="3">AB hydrolase-1 domain-containing protein</fullName>
    </recommendedName>
</protein>
<organism evidence="1 2">
    <name type="scientific">Phytophthora sojae (strain P6497)</name>
    <name type="common">Soybean stem and root rot agent</name>
    <name type="synonym">Phytophthora megasperma f. sp. glycines</name>
    <dbReference type="NCBI Taxonomy" id="1094619"/>
    <lineage>
        <taxon>Eukaryota</taxon>
        <taxon>Sar</taxon>
        <taxon>Stramenopiles</taxon>
        <taxon>Oomycota</taxon>
        <taxon>Peronosporomycetes</taxon>
        <taxon>Peronosporales</taxon>
        <taxon>Peronosporaceae</taxon>
        <taxon>Phytophthora</taxon>
    </lineage>
</organism>
<evidence type="ECO:0008006" key="3">
    <source>
        <dbReference type="Google" id="ProtNLM"/>
    </source>
</evidence>
<dbReference type="OMA" id="CEAKHAD"/>
<dbReference type="SUPFAM" id="SSF53474">
    <property type="entry name" value="alpha/beta-Hydrolases"/>
    <property type="match status" value="1"/>
</dbReference>
<keyword evidence="2" id="KW-1185">Reference proteome</keyword>
<dbReference type="Gene3D" id="3.40.50.1820">
    <property type="entry name" value="alpha/beta hydrolase"/>
    <property type="match status" value="1"/>
</dbReference>
<dbReference type="AlphaFoldDB" id="G4ZDZ0"/>
<dbReference type="InParanoid" id="G4ZDZ0"/>
<evidence type="ECO:0000313" key="2">
    <source>
        <dbReference type="Proteomes" id="UP000002640"/>
    </source>
</evidence>
<evidence type="ECO:0000313" key="1">
    <source>
        <dbReference type="EMBL" id="EGZ16515.1"/>
    </source>
</evidence>
<dbReference type="Proteomes" id="UP000002640">
    <property type="component" value="Unassembled WGS sequence"/>
</dbReference>
<name>G4ZDZ0_PHYSP</name>
<gene>
    <name evidence="1" type="ORF">PHYSODRAFT_501154</name>
</gene>
<dbReference type="InterPro" id="IPR029058">
    <property type="entry name" value="AB_hydrolase_fold"/>
</dbReference>
<dbReference type="EMBL" id="JH159154">
    <property type="protein sequence ID" value="EGZ16515.1"/>
    <property type="molecule type" value="Genomic_DNA"/>
</dbReference>